<dbReference type="STRING" id="166423.A0A0M8ZY06"/>
<proteinExistence type="predicted"/>
<name>A0A0M8ZY06_9HYME</name>
<feature type="region of interest" description="Disordered" evidence="1">
    <location>
        <begin position="1"/>
        <end position="33"/>
    </location>
</feature>
<evidence type="ECO:0000313" key="3">
    <source>
        <dbReference type="Proteomes" id="UP000053105"/>
    </source>
</evidence>
<evidence type="ECO:0000256" key="1">
    <source>
        <dbReference type="SAM" id="MobiDB-lite"/>
    </source>
</evidence>
<dbReference type="Proteomes" id="UP000053105">
    <property type="component" value="Unassembled WGS sequence"/>
</dbReference>
<dbReference type="AlphaFoldDB" id="A0A0M8ZY06"/>
<gene>
    <name evidence="2" type="ORF">WN51_03038</name>
</gene>
<reference evidence="2 3" key="1">
    <citation type="submission" date="2015-07" db="EMBL/GenBank/DDBJ databases">
        <title>The genome of Melipona quadrifasciata.</title>
        <authorList>
            <person name="Pan H."/>
            <person name="Kapheim K."/>
        </authorList>
    </citation>
    <scope>NUCLEOTIDE SEQUENCE [LARGE SCALE GENOMIC DNA]</scope>
    <source>
        <strain evidence="2">0111107301</strain>
        <tissue evidence="2">Whole body</tissue>
    </source>
</reference>
<protein>
    <submittedName>
        <fullName evidence="2">Uncharacterized protein</fullName>
    </submittedName>
</protein>
<feature type="compositionally biased region" description="Polar residues" evidence="1">
    <location>
        <begin position="16"/>
        <end position="33"/>
    </location>
</feature>
<keyword evidence="3" id="KW-1185">Reference proteome</keyword>
<dbReference type="EMBL" id="KQ435828">
    <property type="protein sequence ID" value="KOX71893.1"/>
    <property type="molecule type" value="Genomic_DNA"/>
</dbReference>
<organism evidence="2 3">
    <name type="scientific">Melipona quadrifasciata</name>
    <dbReference type="NCBI Taxonomy" id="166423"/>
    <lineage>
        <taxon>Eukaryota</taxon>
        <taxon>Metazoa</taxon>
        <taxon>Ecdysozoa</taxon>
        <taxon>Arthropoda</taxon>
        <taxon>Hexapoda</taxon>
        <taxon>Insecta</taxon>
        <taxon>Pterygota</taxon>
        <taxon>Neoptera</taxon>
        <taxon>Endopterygota</taxon>
        <taxon>Hymenoptera</taxon>
        <taxon>Apocrita</taxon>
        <taxon>Aculeata</taxon>
        <taxon>Apoidea</taxon>
        <taxon>Anthophila</taxon>
        <taxon>Apidae</taxon>
        <taxon>Melipona</taxon>
    </lineage>
</organism>
<accession>A0A0M8ZY06</accession>
<dbReference type="OrthoDB" id="7663415at2759"/>
<sequence length="103" mass="11993">MQDSPRMISQKMEVPAQQTKTPINNSPANIKSAFTPSSKETFQHVQFISTEPHFQTNKEKECWHLYKKMCDKGVCVSFDTVLRGMLTPTEYRLRQREVSQNLQ</sequence>
<evidence type="ECO:0000313" key="2">
    <source>
        <dbReference type="EMBL" id="KOX71893.1"/>
    </source>
</evidence>